<protein>
    <recommendedName>
        <fullName evidence="4">Lipoprotein</fullName>
    </recommendedName>
</protein>
<evidence type="ECO:0008006" key="4">
    <source>
        <dbReference type="Google" id="ProtNLM"/>
    </source>
</evidence>
<keyword evidence="1" id="KW-0732">Signal</keyword>
<dbReference type="SUPFAM" id="SSF50998">
    <property type="entry name" value="Quinoprotein alcohol dehydrogenase-like"/>
    <property type="match status" value="1"/>
</dbReference>
<dbReference type="InterPro" id="IPR011047">
    <property type="entry name" value="Quinoprotein_ADH-like_sf"/>
</dbReference>
<feature type="chain" id="PRO_5021849915" description="Lipoprotein" evidence="1">
    <location>
        <begin position="24"/>
        <end position="306"/>
    </location>
</feature>
<dbReference type="InterPro" id="IPR054550">
    <property type="entry name" value="Mala_s_1-like"/>
</dbReference>
<sequence length="306" mass="33697">MKPLFALAAVLLSSFVIPASSFSAEGANARPILCCDYGGGKITILSASGEIEWQEEAKNPQDCWKLPNGNILFAYVGGAKEITRDHKLVWEYKAPTDVKVECHACQPLPDGNVLIVECGTSRIIEVDRAGKIAKEIKLVTKDTVKLHNQFRGTRKTKDGHYLVCFKGEGKIVELDTTGKVLREVPVTGDPHEVVPLPNQNLLITCGDGHKVVEIDPAGKTVWELNENDLPGNTLRLMAGCHRLPNGNTLFANYLGHGHLGEQPQFFELTPDKKIVWTFEDKGRFKTINQLMALDDTGDVTKGEVLR</sequence>
<dbReference type="Gene3D" id="2.120.10.30">
    <property type="entry name" value="TolB, C-terminal domain"/>
    <property type="match status" value="1"/>
</dbReference>
<dbReference type="Proteomes" id="UP000321577">
    <property type="component" value="Unassembled WGS sequence"/>
</dbReference>
<dbReference type="AlphaFoldDB" id="A0A512MFX1"/>
<accession>A0A512MFX1</accession>
<dbReference type="Pfam" id="PF22701">
    <property type="entry name" value="Mala_s_1-like"/>
    <property type="match status" value="1"/>
</dbReference>
<proteinExistence type="predicted"/>
<organism evidence="2 3">
    <name type="scientific">Brevifollis gellanilyticus</name>
    <dbReference type="NCBI Taxonomy" id="748831"/>
    <lineage>
        <taxon>Bacteria</taxon>
        <taxon>Pseudomonadati</taxon>
        <taxon>Verrucomicrobiota</taxon>
        <taxon>Verrucomicrobiia</taxon>
        <taxon>Verrucomicrobiales</taxon>
        <taxon>Verrucomicrobiaceae</taxon>
    </lineage>
</organism>
<comment type="caution">
    <text evidence="2">The sequence shown here is derived from an EMBL/GenBank/DDBJ whole genome shotgun (WGS) entry which is preliminary data.</text>
</comment>
<keyword evidence="3" id="KW-1185">Reference proteome</keyword>
<name>A0A512MFX1_9BACT</name>
<dbReference type="InterPro" id="IPR011042">
    <property type="entry name" value="6-blade_b-propeller_TolB-like"/>
</dbReference>
<dbReference type="RefSeq" id="WP_170266984.1">
    <property type="nucleotide sequence ID" value="NZ_BKAG01000045.1"/>
</dbReference>
<evidence type="ECO:0000313" key="3">
    <source>
        <dbReference type="Proteomes" id="UP000321577"/>
    </source>
</evidence>
<gene>
    <name evidence="2" type="ORF">BGE01nite_45320</name>
</gene>
<feature type="signal peptide" evidence="1">
    <location>
        <begin position="1"/>
        <end position="23"/>
    </location>
</feature>
<reference evidence="2 3" key="1">
    <citation type="submission" date="2019-07" db="EMBL/GenBank/DDBJ databases">
        <title>Whole genome shotgun sequence of Brevifollis gellanilyticus NBRC 108608.</title>
        <authorList>
            <person name="Hosoyama A."/>
            <person name="Uohara A."/>
            <person name="Ohji S."/>
            <person name="Ichikawa N."/>
        </authorList>
    </citation>
    <scope>NUCLEOTIDE SEQUENCE [LARGE SCALE GENOMIC DNA]</scope>
    <source>
        <strain evidence="2 3">NBRC 108608</strain>
    </source>
</reference>
<evidence type="ECO:0000313" key="2">
    <source>
        <dbReference type="EMBL" id="GEP45241.1"/>
    </source>
</evidence>
<evidence type="ECO:0000256" key="1">
    <source>
        <dbReference type="SAM" id="SignalP"/>
    </source>
</evidence>
<dbReference type="EMBL" id="BKAG01000045">
    <property type="protein sequence ID" value="GEP45241.1"/>
    <property type="molecule type" value="Genomic_DNA"/>
</dbReference>